<reference evidence="1 2" key="1">
    <citation type="journal article" date="2018" name="Front. Plant Sci.">
        <title>Red Clover (Trifolium pratense) and Zigzag Clover (T. medium) - A Picture of Genomic Similarities and Differences.</title>
        <authorList>
            <person name="Dluhosova J."/>
            <person name="Istvanek J."/>
            <person name="Nedelnik J."/>
            <person name="Repkova J."/>
        </authorList>
    </citation>
    <scope>NUCLEOTIDE SEQUENCE [LARGE SCALE GENOMIC DNA]</scope>
    <source>
        <strain evidence="2">cv. 10/8</strain>
        <tissue evidence="1">Leaf</tissue>
    </source>
</reference>
<dbReference type="AlphaFoldDB" id="A0A392R9D4"/>
<name>A0A392R9D4_9FABA</name>
<accession>A0A392R9D4</accession>
<feature type="non-terminal residue" evidence="1">
    <location>
        <position position="1"/>
    </location>
</feature>
<keyword evidence="2" id="KW-1185">Reference proteome</keyword>
<evidence type="ECO:0000313" key="1">
    <source>
        <dbReference type="EMBL" id="MCI33258.1"/>
    </source>
</evidence>
<dbReference type="Proteomes" id="UP000265520">
    <property type="component" value="Unassembled WGS sequence"/>
</dbReference>
<organism evidence="1 2">
    <name type="scientific">Trifolium medium</name>
    <dbReference type="NCBI Taxonomy" id="97028"/>
    <lineage>
        <taxon>Eukaryota</taxon>
        <taxon>Viridiplantae</taxon>
        <taxon>Streptophyta</taxon>
        <taxon>Embryophyta</taxon>
        <taxon>Tracheophyta</taxon>
        <taxon>Spermatophyta</taxon>
        <taxon>Magnoliopsida</taxon>
        <taxon>eudicotyledons</taxon>
        <taxon>Gunneridae</taxon>
        <taxon>Pentapetalae</taxon>
        <taxon>rosids</taxon>
        <taxon>fabids</taxon>
        <taxon>Fabales</taxon>
        <taxon>Fabaceae</taxon>
        <taxon>Papilionoideae</taxon>
        <taxon>50 kb inversion clade</taxon>
        <taxon>NPAAA clade</taxon>
        <taxon>Hologalegina</taxon>
        <taxon>IRL clade</taxon>
        <taxon>Trifolieae</taxon>
        <taxon>Trifolium</taxon>
    </lineage>
</organism>
<proteinExistence type="predicted"/>
<sequence>VHGSIDTEGKNSTREGMEKIVRWQCRDRLRWGPRLLHGVGMGGSGLRELDRWDPKPARLEKKLNAMY</sequence>
<dbReference type="EMBL" id="LXQA010202914">
    <property type="protein sequence ID" value="MCI33258.1"/>
    <property type="molecule type" value="Genomic_DNA"/>
</dbReference>
<comment type="caution">
    <text evidence="1">The sequence shown here is derived from an EMBL/GenBank/DDBJ whole genome shotgun (WGS) entry which is preliminary data.</text>
</comment>
<evidence type="ECO:0000313" key="2">
    <source>
        <dbReference type="Proteomes" id="UP000265520"/>
    </source>
</evidence>
<protein>
    <submittedName>
        <fullName evidence="1">Uncharacterized protein</fullName>
    </submittedName>
</protein>